<evidence type="ECO:0000256" key="6">
    <source>
        <dbReference type="ARBA" id="ARBA00023038"/>
    </source>
</evidence>
<feature type="domain" description="LIM zinc-binding" evidence="9">
    <location>
        <begin position="388"/>
        <end position="446"/>
    </location>
</feature>
<dbReference type="GO" id="GO:0030018">
    <property type="term" value="C:Z disc"/>
    <property type="evidence" value="ECO:0007669"/>
    <property type="project" value="UniProtKB-SubCell"/>
</dbReference>
<keyword evidence="3 7" id="KW-0479">Metal-binding</keyword>
<dbReference type="GO" id="GO:0061061">
    <property type="term" value="P:muscle structure development"/>
    <property type="evidence" value="ECO:0007669"/>
    <property type="project" value="TreeGrafter"/>
</dbReference>
<dbReference type="GO" id="GO:0005912">
    <property type="term" value="C:adherens junction"/>
    <property type="evidence" value="ECO:0007669"/>
    <property type="project" value="TreeGrafter"/>
</dbReference>
<keyword evidence="5 7" id="KW-0862">Zinc</keyword>
<dbReference type="GO" id="GO:0051371">
    <property type="term" value="F:muscle alpha-actinin binding"/>
    <property type="evidence" value="ECO:0007669"/>
    <property type="project" value="TreeGrafter"/>
</dbReference>
<proteinExistence type="predicted"/>
<keyword evidence="4" id="KW-0677">Repeat</keyword>
<dbReference type="InterPro" id="IPR036034">
    <property type="entry name" value="PDZ_sf"/>
</dbReference>
<protein>
    <submittedName>
        <fullName evidence="11">LIM domain binding 3</fullName>
    </submittedName>
    <submittedName>
        <fullName evidence="13">LIM domain-binding protein 3 isoform X4</fullName>
    </submittedName>
</protein>
<dbReference type="SUPFAM" id="SSF50156">
    <property type="entry name" value="PDZ domain-like"/>
    <property type="match status" value="1"/>
</dbReference>
<reference evidence="11" key="1">
    <citation type="submission" date="2023-09" db="UniProtKB">
        <authorList>
            <consortium name="Ensembl"/>
        </authorList>
    </citation>
    <scope>IDENTIFICATION</scope>
</reference>
<dbReference type="AlphaFoldDB" id="A0A3B4GW85"/>
<feature type="compositionally biased region" description="Pro residues" evidence="8">
    <location>
        <begin position="349"/>
        <end position="358"/>
    </location>
</feature>
<dbReference type="GO" id="GO:0046872">
    <property type="term" value="F:metal ion binding"/>
    <property type="evidence" value="ECO:0007669"/>
    <property type="project" value="UniProtKB-KW"/>
</dbReference>
<dbReference type="Pfam" id="PF15936">
    <property type="entry name" value="DUF4749"/>
    <property type="match status" value="1"/>
</dbReference>
<evidence type="ECO:0000256" key="1">
    <source>
        <dbReference type="ARBA" id="ARBA00004216"/>
    </source>
</evidence>
<dbReference type="Pfam" id="PF00412">
    <property type="entry name" value="LIM"/>
    <property type="match status" value="3"/>
</dbReference>
<name>A0A3B4GW85_9CICH</name>
<evidence type="ECO:0000256" key="8">
    <source>
        <dbReference type="SAM" id="MobiDB-lite"/>
    </source>
</evidence>
<keyword evidence="6 7" id="KW-0440">LIM domain</keyword>
<evidence type="ECO:0000256" key="4">
    <source>
        <dbReference type="ARBA" id="ARBA00022737"/>
    </source>
</evidence>
<organism evidence="11">
    <name type="scientific">Pundamilia nyererei</name>
    <dbReference type="NCBI Taxonomy" id="303518"/>
    <lineage>
        <taxon>Eukaryota</taxon>
        <taxon>Metazoa</taxon>
        <taxon>Chordata</taxon>
        <taxon>Craniata</taxon>
        <taxon>Vertebrata</taxon>
        <taxon>Euteleostomi</taxon>
        <taxon>Actinopterygii</taxon>
        <taxon>Neopterygii</taxon>
        <taxon>Teleostei</taxon>
        <taxon>Neoteleostei</taxon>
        <taxon>Acanthomorphata</taxon>
        <taxon>Ovalentaria</taxon>
        <taxon>Cichlomorphae</taxon>
        <taxon>Cichliformes</taxon>
        <taxon>Cichlidae</taxon>
        <taxon>African cichlids</taxon>
        <taxon>Pseudocrenilabrinae</taxon>
        <taxon>Haplochromini</taxon>
        <taxon>Pundamilia</taxon>
    </lineage>
</organism>
<dbReference type="SMART" id="SM00228">
    <property type="entry name" value="PDZ"/>
    <property type="match status" value="1"/>
</dbReference>
<dbReference type="InterPro" id="IPR031847">
    <property type="entry name" value="PDLI1-4/Zasp-like_mid"/>
</dbReference>
<dbReference type="RefSeq" id="XP_005743612.1">
    <property type="nucleotide sequence ID" value="XM_005743555.1"/>
</dbReference>
<dbReference type="FunFam" id="2.10.110.10:FF:000020">
    <property type="entry name" value="PDZ and LIM domain protein 5"/>
    <property type="match status" value="1"/>
</dbReference>
<dbReference type="PANTHER" id="PTHR24214:SF9">
    <property type="entry name" value="LIM DOMAIN-BINDING PROTEIN 3"/>
    <property type="match status" value="1"/>
</dbReference>
<dbReference type="GeneTree" id="ENSGT00940000154877"/>
<evidence type="ECO:0000313" key="13">
    <source>
        <dbReference type="RefSeq" id="XP_005743612.1"/>
    </source>
</evidence>
<evidence type="ECO:0000313" key="12">
    <source>
        <dbReference type="Proteomes" id="UP000695023"/>
    </source>
</evidence>
<dbReference type="GO" id="GO:0003779">
    <property type="term" value="F:actin binding"/>
    <property type="evidence" value="ECO:0007669"/>
    <property type="project" value="TreeGrafter"/>
</dbReference>
<feature type="compositionally biased region" description="Low complexity" evidence="8">
    <location>
        <begin position="286"/>
        <end position="300"/>
    </location>
</feature>
<feature type="region of interest" description="Disordered" evidence="8">
    <location>
        <begin position="169"/>
        <end position="250"/>
    </location>
</feature>
<evidence type="ECO:0000259" key="10">
    <source>
        <dbReference type="PROSITE" id="PS50106"/>
    </source>
</evidence>
<feature type="compositionally biased region" description="Low complexity" evidence="8">
    <location>
        <begin position="193"/>
        <end position="241"/>
    </location>
</feature>
<dbReference type="SUPFAM" id="SSF57716">
    <property type="entry name" value="Glucocorticoid receptor-like (DNA-binding domain)"/>
    <property type="match status" value="4"/>
</dbReference>
<dbReference type="Ensembl" id="ENSPNYT00000027090.1">
    <property type="protein sequence ID" value="ENSPNYP00000026444.1"/>
    <property type="gene ID" value="ENSPNYG00000019956.1"/>
</dbReference>
<dbReference type="FunFam" id="2.10.110.10:FF:000010">
    <property type="entry name" value="PDZ and LIM domain protein 5"/>
    <property type="match status" value="1"/>
</dbReference>
<dbReference type="FunFam" id="2.10.110.10:FF:000014">
    <property type="entry name" value="PDZ and LIM domain protein 5"/>
    <property type="match status" value="1"/>
</dbReference>
<dbReference type="GO" id="GO:0007507">
    <property type="term" value="P:heart development"/>
    <property type="evidence" value="ECO:0007669"/>
    <property type="project" value="TreeGrafter"/>
</dbReference>
<sequence>MSTYTVSLPGPGPWGFRLQGGKDFNMPLTISRISPGSKAAQGNLMQGDVIVAIDGVSTEGMTHLEAQNKIKMANYNLALTMSKSKRPIPMAAPRMDATIPVVPHQQVFPPAAPPAGFNPSVLMDSALSTSKPIEVKGPGGKATIIHAQYNTPISMYSQDSIMDAIAGQTQTKGHDAGQYGAHPTMQPAPQVPHPQQYQPIPQQYQHAPMQQAPQARPPQQYQPMPQQYQQPPTQQAPPTQQSSIQIPVGSAPPKVVSTACIYPSQPAPPMAPAAVPPQHRPPAAAPAPLLAAPASSNRPPWVTDSNFADKFDPGKTTSSTIKVQPLPQAAPPPPAYIPNPSPAGHAAPSPAPITPSPGPMTSSPAPFPPVARGVAQRAERFAASSRTPLCGACNSVIRGPFLVALGRSWHPEEFNCHYCHMSLADVSFVEEQNNVYCENCYEEFFAPTCARCNTKIMGEVMHALRQTWHTTCFVCAACGKAFGNSLFHMEDGEPYCEKDYIALFSTKCHGCDFPVEAGDKFIEALGHTWHDTCFVCAVCHVNLEGQPFYSKKDKPLCKKHAHAINV</sequence>
<evidence type="ECO:0000256" key="7">
    <source>
        <dbReference type="PROSITE-ProRule" id="PRU00125"/>
    </source>
</evidence>
<accession>A0A3B4GW85</accession>
<keyword evidence="2" id="KW-0963">Cytoplasm</keyword>
<dbReference type="InterPro" id="IPR050604">
    <property type="entry name" value="PDZ-LIM_domain"/>
</dbReference>
<dbReference type="FunFam" id="2.30.42.10:FF:000019">
    <property type="entry name" value="LIM domain binding 3 isoform 1"/>
    <property type="match status" value="1"/>
</dbReference>
<evidence type="ECO:0000256" key="3">
    <source>
        <dbReference type="ARBA" id="ARBA00022723"/>
    </source>
</evidence>
<dbReference type="Pfam" id="PF00595">
    <property type="entry name" value="PDZ"/>
    <property type="match status" value="1"/>
</dbReference>
<dbReference type="InterPro" id="IPR006643">
    <property type="entry name" value="Zasp-like_motif"/>
</dbReference>
<dbReference type="InterPro" id="IPR001478">
    <property type="entry name" value="PDZ"/>
</dbReference>
<evidence type="ECO:0000313" key="11">
    <source>
        <dbReference type="Ensembl" id="ENSPNYP00000026444.1"/>
    </source>
</evidence>
<dbReference type="GeneID" id="102212741"/>
<dbReference type="PROSITE" id="PS50106">
    <property type="entry name" value="PDZ"/>
    <property type="match status" value="1"/>
</dbReference>
<dbReference type="InterPro" id="IPR001781">
    <property type="entry name" value="Znf_LIM"/>
</dbReference>
<keyword evidence="12" id="KW-1185">Reference proteome</keyword>
<feature type="compositionally biased region" description="Pro residues" evidence="8">
    <location>
        <begin position="328"/>
        <end position="341"/>
    </location>
</feature>
<dbReference type="SMART" id="SM00735">
    <property type="entry name" value="ZM"/>
    <property type="match status" value="1"/>
</dbReference>
<evidence type="ECO:0000259" key="9">
    <source>
        <dbReference type="PROSITE" id="PS50023"/>
    </source>
</evidence>
<dbReference type="SMART" id="SM00132">
    <property type="entry name" value="LIM"/>
    <property type="match status" value="3"/>
</dbReference>
<feature type="domain" description="PDZ" evidence="10">
    <location>
        <begin position="3"/>
        <end position="85"/>
    </location>
</feature>
<dbReference type="GO" id="GO:0031941">
    <property type="term" value="C:filamentous actin"/>
    <property type="evidence" value="ECO:0007669"/>
    <property type="project" value="TreeGrafter"/>
</dbReference>
<reference evidence="13" key="2">
    <citation type="submission" date="2025-04" db="UniProtKB">
        <authorList>
            <consortium name="RefSeq"/>
        </authorList>
    </citation>
    <scope>IDENTIFICATION</scope>
</reference>
<gene>
    <name evidence="13" type="primary">ldb3</name>
</gene>
<evidence type="ECO:0000256" key="5">
    <source>
        <dbReference type="ARBA" id="ARBA00022833"/>
    </source>
</evidence>
<dbReference type="Gene3D" id="2.30.42.10">
    <property type="match status" value="1"/>
</dbReference>
<dbReference type="PANTHER" id="PTHR24214">
    <property type="entry name" value="PDZ AND LIM DOMAIN PROTEIN ZASP"/>
    <property type="match status" value="1"/>
</dbReference>
<feature type="compositionally biased region" description="Pro residues" evidence="8">
    <location>
        <begin position="269"/>
        <end position="285"/>
    </location>
</feature>
<dbReference type="Gene3D" id="2.10.110.10">
    <property type="entry name" value="Cysteine Rich Protein"/>
    <property type="match status" value="3"/>
</dbReference>
<evidence type="ECO:0000256" key="2">
    <source>
        <dbReference type="ARBA" id="ARBA00022490"/>
    </source>
</evidence>
<dbReference type="CDD" id="cd09454">
    <property type="entry name" value="LIM1_ZASP_Cypher"/>
    <property type="match status" value="1"/>
</dbReference>
<dbReference type="GO" id="GO:0030036">
    <property type="term" value="P:actin cytoskeleton organization"/>
    <property type="evidence" value="ECO:0007669"/>
    <property type="project" value="TreeGrafter"/>
</dbReference>
<feature type="region of interest" description="Disordered" evidence="8">
    <location>
        <begin position="269"/>
        <end position="371"/>
    </location>
</feature>
<dbReference type="Proteomes" id="UP000695023">
    <property type="component" value="Unplaced"/>
</dbReference>
<dbReference type="GO" id="GO:0001725">
    <property type="term" value="C:stress fiber"/>
    <property type="evidence" value="ECO:0007669"/>
    <property type="project" value="TreeGrafter"/>
</dbReference>
<feature type="domain" description="LIM zinc-binding" evidence="9">
    <location>
        <begin position="507"/>
        <end position="566"/>
    </location>
</feature>
<comment type="subcellular location">
    <subcellularLocation>
        <location evidence="1">Cytoplasm</location>
        <location evidence="1">Myofibril</location>
        <location evidence="1">Sarcomere</location>
        <location evidence="1">Z line</location>
    </subcellularLocation>
</comment>
<dbReference type="PROSITE" id="PS50023">
    <property type="entry name" value="LIM_DOMAIN_2"/>
    <property type="match status" value="3"/>
</dbReference>
<feature type="domain" description="LIM zinc-binding" evidence="9">
    <location>
        <begin position="447"/>
        <end position="506"/>
    </location>
</feature>
<dbReference type="CDD" id="cd06753">
    <property type="entry name" value="PDZ_PDLIM-like"/>
    <property type="match status" value="1"/>
</dbReference>
<dbReference type="STRING" id="303518.ENSPNYP00000026444"/>
<dbReference type="PROSITE" id="PS00478">
    <property type="entry name" value="LIM_DOMAIN_1"/>
    <property type="match status" value="1"/>
</dbReference>